<name>A0AAW4PT61_9EURY</name>
<dbReference type="EMBL" id="RKLR01000004">
    <property type="protein sequence ID" value="MBX0323866.1"/>
    <property type="molecule type" value="Genomic_DNA"/>
</dbReference>
<dbReference type="SUPFAM" id="SSF47781">
    <property type="entry name" value="RuvA domain 2-like"/>
    <property type="match status" value="1"/>
</dbReference>
<dbReference type="InterPro" id="IPR003583">
    <property type="entry name" value="Hlx-hairpin-Hlx_DNA-bd_motif"/>
</dbReference>
<sequence>MTDIGALLVGLSALVFVVGRSYVVVSDWLESDDPGPSPVEEVHQAYLDGEIDETELERRLGILVDDRASTIRDMCDDVDGIGDELSRELADEFDTVADLHAADCEDLQRVDGIGDKKAEKLLDEL</sequence>
<dbReference type="Gene3D" id="1.10.150.20">
    <property type="entry name" value="5' to 3' exonuclease, C-terminal subdomain"/>
    <property type="match status" value="1"/>
</dbReference>
<evidence type="ECO:0000259" key="1">
    <source>
        <dbReference type="SMART" id="SM00278"/>
    </source>
</evidence>
<dbReference type="Proteomes" id="UP001430377">
    <property type="component" value="Unassembled WGS sequence"/>
</dbReference>
<dbReference type="GO" id="GO:0003677">
    <property type="term" value="F:DNA binding"/>
    <property type="evidence" value="ECO:0007669"/>
    <property type="project" value="InterPro"/>
</dbReference>
<dbReference type="AlphaFoldDB" id="A0AAW4PT61"/>
<dbReference type="GO" id="GO:0006281">
    <property type="term" value="P:DNA repair"/>
    <property type="evidence" value="ECO:0007669"/>
    <property type="project" value="InterPro"/>
</dbReference>
<protein>
    <recommendedName>
        <fullName evidence="1">Helix-hairpin-helix DNA-binding motif class 1 domain-containing protein</fullName>
    </recommendedName>
</protein>
<keyword evidence="3" id="KW-1185">Reference proteome</keyword>
<proteinExistence type="predicted"/>
<evidence type="ECO:0000313" key="2">
    <source>
        <dbReference type="EMBL" id="MBX0323866.1"/>
    </source>
</evidence>
<reference evidence="2 3" key="1">
    <citation type="submission" date="2021-06" db="EMBL/GenBank/DDBJ databases">
        <title>Halomicroarcula sp. a new haloarchaeum isolated from saline soil.</title>
        <authorList>
            <person name="Duran-Viseras A."/>
            <person name="Sanchez-Porro C."/>
            <person name="Ventosa A."/>
        </authorList>
    </citation>
    <scope>NUCLEOTIDE SEQUENCE [LARGE SCALE GENOMIC DNA]</scope>
    <source>
        <strain evidence="2 3">F13</strain>
    </source>
</reference>
<feature type="domain" description="Helix-hairpin-helix DNA-binding motif class 1" evidence="1">
    <location>
        <begin position="73"/>
        <end position="92"/>
    </location>
</feature>
<feature type="domain" description="Helix-hairpin-helix DNA-binding motif class 1" evidence="1">
    <location>
        <begin position="105"/>
        <end position="124"/>
    </location>
</feature>
<dbReference type="Pfam" id="PF14520">
    <property type="entry name" value="HHH_5"/>
    <property type="match status" value="1"/>
</dbReference>
<dbReference type="RefSeq" id="WP_220618828.1">
    <property type="nucleotide sequence ID" value="NZ_RKLR01000004.1"/>
</dbReference>
<dbReference type="SMART" id="SM00278">
    <property type="entry name" value="HhH1"/>
    <property type="match status" value="2"/>
</dbReference>
<gene>
    <name evidence="2" type="ORF">EGH21_12580</name>
</gene>
<organism evidence="2 3">
    <name type="scientific">Haloarcula rubra</name>
    <dbReference type="NCBI Taxonomy" id="2487747"/>
    <lineage>
        <taxon>Archaea</taxon>
        <taxon>Methanobacteriati</taxon>
        <taxon>Methanobacteriota</taxon>
        <taxon>Stenosarchaea group</taxon>
        <taxon>Halobacteria</taxon>
        <taxon>Halobacteriales</taxon>
        <taxon>Haloarculaceae</taxon>
        <taxon>Haloarcula</taxon>
    </lineage>
</organism>
<dbReference type="InterPro" id="IPR010994">
    <property type="entry name" value="RuvA_2-like"/>
</dbReference>
<evidence type="ECO:0000313" key="3">
    <source>
        <dbReference type="Proteomes" id="UP001430377"/>
    </source>
</evidence>
<accession>A0AAW4PT61</accession>
<comment type="caution">
    <text evidence="2">The sequence shown here is derived from an EMBL/GenBank/DDBJ whole genome shotgun (WGS) entry which is preliminary data.</text>
</comment>